<evidence type="ECO:0000313" key="1">
    <source>
        <dbReference type="EMBL" id="QHU03070.1"/>
    </source>
</evidence>
<proteinExistence type="predicted"/>
<reference evidence="1" key="1">
    <citation type="journal article" date="2020" name="Nature">
        <title>Giant virus diversity and host interactions through global metagenomics.</title>
        <authorList>
            <person name="Schulz F."/>
            <person name="Roux S."/>
            <person name="Paez-Espino D."/>
            <person name="Jungbluth S."/>
            <person name="Walsh D.A."/>
            <person name="Denef V.J."/>
            <person name="McMahon K.D."/>
            <person name="Konstantinidis K.T."/>
            <person name="Eloe-Fadrosh E.A."/>
            <person name="Kyrpides N.C."/>
            <person name="Woyke T."/>
        </authorList>
    </citation>
    <scope>NUCLEOTIDE SEQUENCE</scope>
    <source>
        <strain evidence="1">GVMAG-M-3300025890-48</strain>
    </source>
</reference>
<name>A0A6C0JE03_9ZZZZ</name>
<dbReference type="AlphaFoldDB" id="A0A6C0JE03"/>
<dbReference type="EMBL" id="MN740369">
    <property type="protein sequence ID" value="QHU03070.1"/>
    <property type="molecule type" value="Genomic_DNA"/>
</dbReference>
<protein>
    <submittedName>
        <fullName evidence="1">Uncharacterized protein</fullName>
    </submittedName>
</protein>
<sequence length="995" mass="107254">MPYKCDTRFSNYSDYLRGRGYEKELISLICNIEEGNVELGAVIPNGEDGGATIKGNLVVKKGNDTEDGKGKLIVNGGTAGNPIGESVSELDLGIQTKNGINVIGPIMQAVNESHVKRRKRGNLFTAATHSFRGIDGTLTEVVIDGDLKITGEHKLDVGHAKITALTLDTGNTHEEESFNIYHGAKGALAGSTVSTSAAGKDIMDVWNAGQSEVDSEDAKTRLNNLVFAIDGFDTPEDGKSGATDIHGHTRILKGLTLSSNPGDGKTIVGYKKNDIDNLALDAYGGINMQKGPEDENGVPHPAELKLFGDDTSMAAIKLFNGSSEIISMKSNGDAKFGGTIKGNLQGNVTGRVSDISNFTTDDLTEGTNQYFTEKRARESISVKKNDGSLIYDIETGKLTYSPLTSNQITNKIKLGTGLTVDSKGNLSIGQAVKTNSDVEFNKVTADFLGNVKGNVTGQVSDISNFTTDYLSEGIKRQYFTKDRARKSLSVNKNDGSLTYDNSSGELTYKPLTDNEITSKINLGTGISRKNNQLVIGQEVNTTSDVTFNKVTATKLVGTLEGTVTTLDNFTTDALSEGIKRQYFTEKRSRESISVNENDGSLTYNNSNGVLTYNPLSNDEITSKINLGTGISRKNNQLVIGQEVNTTSDVTFNKVTASSFSGINSDMVEEKASANNKFFTVDRAREAFSQGDGVTITGGEISIGQNVGTNSDVKFNKVTAQDFSGINTDMIQEKSTANNRFYKDDRVISLFQKLNTPDNNSFLVNSEGKISLSEKAILDIKEVFTNSIQFTGINPKITGVTTDNLKQGVKNLYYTDSKVKEVFSGGNGVTINDGNISIGQDVGKTSDVTFNTVTADTVTATSFVGIAEKATTVASLFNQTTDNLGEGKTNLYYTPDKVINDLSNKSDFTTDNINEGQNNMYFTKNRVLNSISGTESIDINSNGKISLNETLKKNMDLIPIIDDSIGYNSTIIKSLSDKVEILESRILALEPNNNNN</sequence>
<organism evidence="1">
    <name type="scientific">viral metagenome</name>
    <dbReference type="NCBI Taxonomy" id="1070528"/>
    <lineage>
        <taxon>unclassified sequences</taxon>
        <taxon>metagenomes</taxon>
        <taxon>organismal metagenomes</taxon>
    </lineage>
</organism>
<accession>A0A6C0JE03</accession>